<feature type="non-terminal residue" evidence="2">
    <location>
        <position position="378"/>
    </location>
</feature>
<dbReference type="EMBL" id="PFAS01000060">
    <property type="protein sequence ID" value="PIT93594.1"/>
    <property type="molecule type" value="Genomic_DNA"/>
</dbReference>
<feature type="compositionally biased region" description="Low complexity" evidence="1">
    <location>
        <begin position="161"/>
        <end position="174"/>
    </location>
</feature>
<sequence>MPLPKDINLEDITAIRAAVSADAPVKLLIKAVGADGEVTSWNGESQEFFIAKPQIVSLILLVQTMPGIELDSWQVLGKVNGSGYQKLDVLSVNFSAAMVEFFCEAGKTEIKLTCFCINRASQIWKPYYNEESNLTIINAPFPTATPTLTFTPAPTATATFTGTPTITPTATPTAQPKNERPKNVVVQIRDNRYSAAAKLTLYAGQNYPVEITATDDYNDGNKVWIELSDNANVLTKKYCLSDDGKVSWSGQLNIVQPGEYSIAIWASDGNLTSESIILTIEVIIIPTPTPTVAPTWTPTVTPTPTPWPVLVTDNLYSQDDLSGQIDCDDLKGRELCIRWRVFPQTNIRAIHAYVAKNNEAPVYLGQPEKIDDNYLVWQ</sequence>
<dbReference type="Proteomes" id="UP000229335">
    <property type="component" value="Unassembled WGS sequence"/>
</dbReference>
<evidence type="ECO:0000313" key="3">
    <source>
        <dbReference type="Proteomes" id="UP000229335"/>
    </source>
</evidence>
<reference evidence="3" key="1">
    <citation type="submission" date="2017-09" db="EMBL/GenBank/DDBJ databases">
        <title>Depth-based differentiation of microbial function through sediment-hosted aquifers and enrichment of novel symbionts in the deep terrestrial subsurface.</title>
        <authorList>
            <person name="Probst A.J."/>
            <person name="Ladd B."/>
            <person name="Jarett J.K."/>
            <person name="Geller-Mcgrath D.E."/>
            <person name="Sieber C.M.K."/>
            <person name="Emerson J.B."/>
            <person name="Anantharaman K."/>
            <person name="Thomas B.C."/>
            <person name="Malmstrom R."/>
            <person name="Stieglmeier M."/>
            <person name="Klingl A."/>
            <person name="Woyke T."/>
            <person name="Ryan C.M."/>
            <person name="Banfield J.F."/>
        </authorList>
    </citation>
    <scope>NUCLEOTIDE SEQUENCE [LARGE SCALE GENOMIC DNA]</scope>
</reference>
<gene>
    <name evidence="2" type="ORF">COU00_03500</name>
</gene>
<proteinExistence type="predicted"/>
<protein>
    <submittedName>
        <fullName evidence="2">Uncharacterized protein</fullName>
    </submittedName>
</protein>
<feature type="region of interest" description="Disordered" evidence="1">
    <location>
        <begin position="161"/>
        <end position="181"/>
    </location>
</feature>
<evidence type="ECO:0000313" key="2">
    <source>
        <dbReference type="EMBL" id="PIT93594.1"/>
    </source>
</evidence>
<accession>A0A2M6WLK5</accession>
<dbReference type="AlphaFoldDB" id="A0A2M6WLK5"/>
<organism evidence="2 3">
    <name type="scientific">Candidatus Falkowbacteria bacterium CG10_big_fil_rev_8_21_14_0_10_43_11</name>
    <dbReference type="NCBI Taxonomy" id="1974568"/>
    <lineage>
        <taxon>Bacteria</taxon>
        <taxon>Candidatus Falkowiibacteriota</taxon>
    </lineage>
</organism>
<evidence type="ECO:0000256" key="1">
    <source>
        <dbReference type="SAM" id="MobiDB-lite"/>
    </source>
</evidence>
<name>A0A2M6WLK5_9BACT</name>
<comment type="caution">
    <text evidence="2">The sequence shown here is derived from an EMBL/GenBank/DDBJ whole genome shotgun (WGS) entry which is preliminary data.</text>
</comment>